<feature type="compositionally biased region" description="Low complexity" evidence="1">
    <location>
        <begin position="602"/>
        <end position="619"/>
    </location>
</feature>
<keyword evidence="3" id="KW-1185">Reference proteome</keyword>
<feature type="compositionally biased region" description="Polar residues" evidence="1">
    <location>
        <begin position="334"/>
        <end position="346"/>
    </location>
</feature>
<evidence type="ECO:0000313" key="2">
    <source>
        <dbReference type="EMBL" id="KAJ7361335.1"/>
    </source>
</evidence>
<feature type="region of interest" description="Disordered" evidence="1">
    <location>
        <begin position="330"/>
        <end position="356"/>
    </location>
</feature>
<feature type="region of interest" description="Disordered" evidence="1">
    <location>
        <begin position="503"/>
        <end position="621"/>
    </location>
</feature>
<dbReference type="EMBL" id="JARIHO010000005">
    <property type="protein sequence ID" value="KAJ7361335.1"/>
    <property type="molecule type" value="Genomic_DNA"/>
</dbReference>
<feature type="region of interest" description="Disordered" evidence="1">
    <location>
        <begin position="735"/>
        <end position="756"/>
    </location>
</feature>
<feature type="compositionally biased region" description="Polar residues" evidence="1">
    <location>
        <begin position="57"/>
        <end position="66"/>
    </location>
</feature>
<feature type="compositionally biased region" description="Polar residues" evidence="1">
    <location>
        <begin position="179"/>
        <end position="196"/>
    </location>
</feature>
<feature type="region of interest" description="Disordered" evidence="1">
    <location>
        <begin position="25"/>
        <end position="66"/>
    </location>
</feature>
<feature type="compositionally biased region" description="Low complexity" evidence="1">
    <location>
        <begin position="197"/>
        <end position="211"/>
    </location>
</feature>
<organism evidence="2 3">
    <name type="scientific">Mycena albidolilacea</name>
    <dbReference type="NCBI Taxonomy" id="1033008"/>
    <lineage>
        <taxon>Eukaryota</taxon>
        <taxon>Fungi</taxon>
        <taxon>Dikarya</taxon>
        <taxon>Basidiomycota</taxon>
        <taxon>Agaricomycotina</taxon>
        <taxon>Agaricomycetes</taxon>
        <taxon>Agaricomycetidae</taxon>
        <taxon>Agaricales</taxon>
        <taxon>Marasmiineae</taxon>
        <taxon>Mycenaceae</taxon>
        <taxon>Mycena</taxon>
    </lineage>
</organism>
<proteinExistence type="predicted"/>
<feature type="region of interest" description="Disordered" evidence="1">
    <location>
        <begin position="176"/>
        <end position="240"/>
    </location>
</feature>
<evidence type="ECO:0000313" key="3">
    <source>
        <dbReference type="Proteomes" id="UP001218218"/>
    </source>
</evidence>
<accession>A0AAD7AKH6</accession>
<feature type="compositionally biased region" description="Basic and acidic residues" evidence="1">
    <location>
        <begin position="422"/>
        <end position="439"/>
    </location>
</feature>
<protein>
    <submittedName>
        <fullName evidence="2">Uncharacterized protein</fullName>
    </submittedName>
</protein>
<sequence length="788" mass="85128">MSGFAPETGQGASLNHRNDVYQSVFSQHPPVNVPPPAPQHLPETVSAGPPRECSVRGCSNTVEPSANPLTSKKMCASCREKHRGYASTKRARRKAEKTLVSKLSVPASADAQDTESASWMNQDSPVPVPPVPYTSESSQATPQPAPVPWAIDPVLYAQPPAPPSSSTLAGALTLPPSALTLQPSPNTQNSNAQNHQPSVPVLPSPSDSASVTPEPTTTSGAIQTPTTSEAIHQTSDDRPRHCSVKGCKAMIVESLEVYPYKMCQSCRNRYRSYGVTKRAKWKAERETFQRELDGLRAKEDARRVSVGLHPFYEGSDELRAWELSIIDEEVPRPNGQTHEAGDTSTPEDPLTATPEPTNRTCTVSHCHNLLSASYPFKRCEAHRIQNRWHSKLKRGREKIEKGFMLPDGTPLVTPGPIKRKTKDPMERKTAPKRKDKDVQNSEEDAPAKFIPRRSRSAYSCREDNCCNLILPSARWRSCEPCRDISKASRQEKKAAERAHTFVNMTVDAGNPAAGPSISTGGPSSEPSTADVSSDDHESTGPSESATSAPATYPPGYTSTSTLLTVNEPPPQTVPTGRTVRKYRRWPRYDKDGNPIIDTASRTPKSADSSTAPSASTPIPAAAPVPAVAPIPAVAPSTSTYPYPPPPNPYYYMPPGYYGMPPPPPGSASGQPPMMWIPYPMPPSDKPGAAPGPPAYPYPYYPYPIPGYGLPQHPPGTRYTYTPAATVPPVPAAVYRPYQPSTSTGPPPHLPSSLPAASISSQGFSYQRYRVDLKNPAPPPEAPEVCASC</sequence>
<comment type="caution">
    <text evidence="2">The sequence shown here is derived from an EMBL/GenBank/DDBJ whole genome shotgun (WGS) entry which is preliminary data.</text>
</comment>
<reference evidence="2" key="1">
    <citation type="submission" date="2023-03" db="EMBL/GenBank/DDBJ databases">
        <title>Massive genome expansion in bonnet fungi (Mycena s.s.) driven by repeated elements and novel gene families across ecological guilds.</title>
        <authorList>
            <consortium name="Lawrence Berkeley National Laboratory"/>
            <person name="Harder C.B."/>
            <person name="Miyauchi S."/>
            <person name="Viragh M."/>
            <person name="Kuo A."/>
            <person name="Thoen E."/>
            <person name="Andreopoulos B."/>
            <person name="Lu D."/>
            <person name="Skrede I."/>
            <person name="Drula E."/>
            <person name="Henrissat B."/>
            <person name="Morin E."/>
            <person name="Kohler A."/>
            <person name="Barry K."/>
            <person name="LaButti K."/>
            <person name="Morin E."/>
            <person name="Salamov A."/>
            <person name="Lipzen A."/>
            <person name="Mereny Z."/>
            <person name="Hegedus B."/>
            <person name="Baldrian P."/>
            <person name="Stursova M."/>
            <person name="Weitz H."/>
            <person name="Taylor A."/>
            <person name="Grigoriev I.V."/>
            <person name="Nagy L.G."/>
            <person name="Martin F."/>
            <person name="Kauserud H."/>
        </authorList>
    </citation>
    <scope>NUCLEOTIDE SEQUENCE</scope>
    <source>
        <strain evidence="2">CBHHK002</strain>
    </source>
</reference>
<dbReference type="Proteomes" id="UP001218218">
    <property type="component" value="Unassembled WGS sequence"/>
</dbReference>
<feature type="region of interest" description="Disordered" evidence="1">
    <location>
        <begin position="404"/>
        <end position="450"/>
    </location>
</feature>
<name>A0AAD7AKH6_9AGAR</name>
<evidence type="ECO:0000256" key="1">
    <source>
        <dbReference type="SAM" id="MobiDB-lite"/>
    </source>
</evidence>
<feature type="compositionally biased region" description="Polar residues" evidence="1">
    <location>
        <begin position="213"/>
        <end position="233"/>
    </location>
</feature>
<feature type="region of interest" description="Disordered" evidence="1">
    <location>
        <begin position="86"/>
        <end position="146"/>
    </location>
</feature>
<feature type="compositionally biased region" description="Polar residues" evidence="1">
    <location>
        <begin position="539"/>
        <end position="549"/>
    </location>
</feature>
<gene>
    <name evidence="2" type="ORF">DFH08DRAFT_843807</name>
</gene>
<feature type="compositionally biased region" description="Polar residues" evidence="1">
    <location>
        <begin position="114"/>
        <end position="124"/>
    </location>
</feature>
<dbReference type="AlphaFoldDB" id="A0AAD7AKH6"/>
<feature type="compositionally biased region" description="Basic residues" evidence="1">
    <location>
        <begin position="86"/>
        <end position="95"/>
    </location>
</feature>
<feature type="compositionally biased region" description="Polar residues" evidence="1">
    <location>
        <begin position="516"/>
        <end position="531"/>
    </location>
</feature>